<protein>
    <submittedName>
        <fullName evidence="1">Uncharacterized protein</fullName>
    </submittedName>
</protein>
<comment type="caution">
    <text evidence="1">The sequence shown here is derived from an EMBL/GenBank/DDBJ whole genome shotgun (WGS) entry which is preliminary data.</text>
</comment>
<gene>
    <name evidence="1" type="ORF">SEMRO_274_G105600.1</name>
</gene>
<accession>A0A9N8DPC7</accession>
<dbReference type="Proteomes" id="UP001153069">
    <property type="component" value="Unassembled WGS sequence"/>
</dbReference>
<dbReference type="EMBL" id="CAICTM010000273">
    <property type="protein sequence ID" value="CAB9506672.1"/>
    <property type="molecule type" value="Genomic_DNA"/>
</dbReference>
<evidence type="ECO:0000313" key="2">
    <source>
        <dbReference type="Proteomes" id="UP001153069"/>
    </source>
</evidence>
<name>A0A9N8DPC7_9STRA</name>
<keyword evidence="2" id="KW-1185">Reference proteome</keyword>
<evidence type="ECO:0000313" key="1">
    <source>
        <dbReference type="EMBL" id="CAB9506672.1"/>
    </source>
</evidence>
<organism evidence="1 2">
    <name type="scientific">Seminavis robusta</name>
    <dbReference type="NCBI Taxonomy" id="568900"/>
    <lineage>
        <taxon>Eukaryota</taxon>
        <taxon>Sar</taxon>
        <taxon>Stramenopiles</taxon>
        <taxon>Ochrophyta</taxon>
        <taxon>Bacillariophyta</taxon>
        <taxon>Bacillariophyceae</taxon>
        <taxon>Bacillariophycidae</taxon>
        <taxon>Naviculales</taxon>
        <taxon>Naviculaceae</taxon>
        <taxon>Seminavis</taxon>
    </lineage>
</organism>
<proteinExistence type="predicted"/>
<reference evidence="1" key="1">
    <citation type="submission" date="2020-06" db="EMBL/GenBank/DDBJ databases">
        <authorList>
            <consortium name="Plant Systems Biology data submission"/>
        </authorList>
    </citation>
    <scope>NUCLEOTIDE SEQUENCE</scope>
    <source>
        <strain evidence="1">D6</strain>
    </source>
</reference>
<sequence length="151" mass="17202">MVFPVGTRLWIKGGTYKHHVAEYKRQCGTYYALVELVDDGRLVKVRFNNIQLIPTSSREAAIRGRQEAARIAYLGYVEADEIAALGAWPQVPVLDPALPLNPSRREQAIQRILGEEIDELQQQPKEEKEANEELKANFRDVLNMCLNKKDP</sequence>
<dbReference type="AlphaFoldDB" id="A0A9N8DPC7"/>